<protein>
    <recommendedName>
        <fullName evidence="4">Porin domain-containing protein</fullName>
    </recommendedName>
</protein>
<gene>
    <name evidence="2" type="ORF">VSF3289_03816</name>
</gene>
<keyword evidence="1" id="KW-0732">Signal</keyword>
<comment type="caution">
    <text evidence="2">The sequence shown here is derived from an EMBL/GenBank/DDBJ whole genome shotgun (WGS) entry which is preliminary data.</text>
</comment>
<proteinExistence type="predicted"/>
<sequence>MNKKLLTLALLTTSLPVFANIEISENILLSGFGSTSWAKSDNDTPLITHVEVTDHSCFDCDTTFGLQLDGYFDSLHVSAQVVKRPQDHWSEPVLEWAYLGYQYKDLLFRAGQLRIPLFLYSEYYYVGHAYTMARPPTEVYNSILGITAYQGFSSTWNVDIDDEKSLAITPFYGLKDDKEIHLNQDTFLELNTKRMFGINALFYGDNYRWNFSYINSRYDQRVTLLNIPMGIPNLARVLESPNNSIELYSLGAEYEFGSTILTAELQKNDRTSSWYTSAQHRIETFTPYIVYGQQYNEELKKSGRIREGESVTTGVRYDLRYNLSVNAEWQYFHTENGGDGAFVDVPTKPNANLYTVMVNFVF</sequence>
<feature type="signal peptide" evidence="1">
    <location>
        <begin position="1"/>
        <end position="19"/>
    </location>
</feature>
<evidence type="ECO:0008006" key="4">
    <source>
        <dbReference type="Google" id="ProtNLM"/>
    </source>
</evidence>
<name>A0A1E3WI31_9VIBR</name>
<feature type="chain" id="PRO_5009139371" description="Porin domain-containing protein" evidence="1">
    <location>
        <begin position="20"/>
        <end position="362"/>
    </location>
</feature>
<organism evidence="2 3">
    <name type="scientific">Vibrio scophthalmi</name>
    <dbReference type="NCBI Taxonomy" id="45658"/>
    <lineage>
        <taxon>Bacteria</taxon>
        <taxon>Pseudomonadati</taxon>
        <taxon>Pseudomonadota</taxon>
        <taxon>Gammaproteobacteria</taxon>
        <taxon>Vibrionales</taxon>
        <taxon>Vibrionaceae</taxon>
        <taxon>Vibrio</taxon>
    </lineage>
</organism>
<evidence type="ECO:0000313" key="2">
    <source>
        <dbReference type="EMBL" id="ODS04677.1"/>
    </source>
</evidence>
<dbReference type="EMBL" id="MDCJ01000007">
    <property type="protein sequence ID" value="ODS04677.1"/>
    <property type="molecule type" value="Genomic_DNA"/>
</dbReference>
<dbReference type="RefSeq" id="WP_069447834.1">
    <property type="nucleotide sequence ID" value="NZ_MDCJ01000007.1"/>
</dbReference>
<accession>A0A1E3WI31</accession>
<dbReference type="Gene3D" id="2.40.160.10">
    <property type="entry name" value="Porin"/>
    <property type="match status" value="1"/>
</dbReference>
<evidence type="ECO:0000256" key="1">
    <source>
        <dbReference type="SAM" id="SignalP"/>
    </source>
</evidence>
<dbReference type="OrthoDB" id="197869at2"/>
<evidence type="ECO:0000313" key="3">
    <source>
        <dbReference type="Proteomes" id="UP000095131"/>
    </source>
</evidence>
<dbReference type="PATRIC" id="fig|45658.8.peg.3789"/>
<dbReference type="Proteomes" id="UP000095131">
    <property type="component" value="Unassembled WGS sequence"/>
</dbReference>
<dbReference type="InterPro" id="IPR023614">
    <property type="entry name" value="Porin_dom_sf"/>
</dbReference>
<reference evidence="2 3" key="1">
    <citation type="submission" date="2016-08" db="EMBL/GenBank/DDBJ databases">
        <title>Genome sequencing of Vibrio scophthalmi strain FP3289, an isolated from Paralichthys olivaceus.</title>
        <authorList>
            <person name="Han H.-J."/>
        </authorList>
    </citation>
    <scope>NUCLEOTIDE SEQUENCE [LARGE SCALE GENOMIC DNA]</scope>
    <source>
        <strain evidence="2 3">FP3289</strain>
    </source>
</reference>
<dbReference type="AlphaFoldDB" id="A0A1E3WI31"/>
<dbReference type="SUPFAM" id="SSF56935">
    <property type="entry name" value="Porins"/>
    <property type="match status" value="1"/>
</dbReference>